<dbReference type="AlphaFoldDB" id="A0A9P8AMZ9"/>
<keyword evidence="3" id="KW-1185">Reference proteome</keyword>
<proteinExistence type="predicted"/>
<dbReference type="OrthoDB" id="3104958at2759"/>
<feature type="region of interest" description="Disordered" evidence="1">
    <location>
        <begin position="1"/>
        <end position="172"/>
    </location>
</feature>
<evidence type="ECO:0000256" key="1">
    <source>
        <dbReference type="SAM" id="MobiDB-lite"/>
    </source>
</evidence>
<dbReference type="RefSeq" id="XP_043033877.1">
    <property type="nucleotide sequence ID" value="XM_043187456.1"/>
</dbReference>
<feature type="compositionally biased region" description="Pro residues" evidence="1">
    <location>
        <begin position="33"/>
        <end position="46"/>
    </location>
</feature>
<comment type="caution">
    <text evidence="2">The sequence shown here is derived from an EMBL/GenBank/DDBJ whole genome shotgun (WGS) entry which is preliminary data.</text>
</comment>
<organism evidence="2 3">
    <name type="scientific">Guyanagaster necrorhizus</name>
    <dbReference type="NCBI Taxonomy" id="856835"/>
    <lineage>
        <taxon>Eukaryota</taxon>
        <taxon>Fungi</taxon>
        <taxon>Dikarya</taxon>
        <taxon>Basidiomycota</taxon>
        <taxon>Agaricomycotina</taxon>
        <taxon>Agaricomycetes</taxon>
        <taxon>Agaricomycetidae</taxon>
        <taxon>Agaricales</taxon>
        <taxon>Marasmiineae</taxon>
        <taxon>Physalacriaceae</taxon>
        <taxon>Guyanagaster</taxon>
    </lineage>
</organism>
<feature type="compositionally biased region" description="Basic and acidic residues" evidence="1">
    <location>
        <begin position="160"/>
        <end position="172"/>
    </location>
</feature>
<sequence>MDSPRRSSRLRWPVDFRQPPPQTIPRKRKQKPRPPSPVPPCSPPPEASTTNNSETIPPIDPFTFEHDPRSSSLPPEMFTYAPSCASSDTGTRENTPFPHSFSGESTPCDREPGPAVVKKESTPIALREASPELEDGEIVEPTSSGNKDTTPTQHAPQETPELKTFEERFLGF</sequence>
<gene>
    <name evidence="2" type="ORF">BT62DRAFT_938049</name>
</gene>
<accession>A0A9P8AMZ9</accession>
<evidence type="ECO:0000313" key="2">
    <source>
        <dbReference type="EMBL" id="KAG7440377.1"/>
    </source>
</evidence>
<evidence type="ECO:0000313" key="3">
    <source>
        <dbReference type="Proteomes" id="UP000812287"/>
    </source>
</evidence>
<feature type="compositionally biased region" description="Basic and acidic residues" evidence="1">
    <location>
        <begin position="107"/>
        <end position="121"/>
    </location>
</feature>
<name>A0A9P8AMZ9_9AGAR</name>
<reference evidence="2" key="1">
    <citation type="submission" date="2020-11" db="EMBL/GenBank/DDBJ databases">
        <title>Adaptations for nitrogen fixation in a non-lichenized fungal sporocarp promotes dispersal by wood-feeding termites.</title>
        <authorList>
            <consortium name="DOE Joint Genome Institute"/>
            <person name="Koch R.A."/>
            <person name="Yoon G."/>
            <person name="Arayal U."/>
            <person name="Lail K."/>
            <person name="Amirebrahimi M."/>
            <person name="Labutti K."/>
            <person name="Lipzen A."/>
            <person name="Riley R."/>
            <person name="Barry K."/>
            <person name="Henrissat B."/>
            <person name="Grigoriev I.V."/>
            <person name="Herr J.R."/>
            <person name="Aime M.C."/>
        </authorList>
    </citation>
    <scope>NUCLEOTIDE SEQUENCE</scope>
    <source>
        <strain evidence="2">MCA 3950</strain>
    </source>
</reference>
<dbReference type="Proteomes" id="UP000812287">
    <property type="component" value="Unassembled WGS sequence"/>
</dbReference>
<dbReference type="EMBL" id="MU250572">
    <property type="protein sequence ID" value="KAG7440377.1"/>
    <property type="molecule type" value="Genomic_DNA"/>
</dbReference>
<protein>
    <submittedName>
        <fullName evidence="2">Uncharacterized protein</fullName>
    </submittedName>
</protein>
<feature type="compositionally biased region" description="Polar residues" evidence="1">
    <location>
        <begin position="141"/>
        <end position="156"/>
    </location>
</feature>
<feature type="compositionally biased region" description="Polar residues" evidence="1">
    <location>
        <begin position="84"/>
        <end position="94"/>
    </location>
</feature>
<dbReference type="GeneID" id="66109753"/>